<dbReference type="Proteomes" id="UP000196531">
    <property type="component" value="Unassembled WGS sequence"/>
</dbReference>
<dbReference type="NCBIfam" id="TIGR02385">
    <property type="entry name" value="RelE_StbE"/>
    <property type="match status" value="1"/>
</dbReference>
<comment type="caution">
    <text evidence="3">The sequence shown here is derived from an EMBL/GenBank/DDBJ whole genome shotgun (WGS) entry which is preliminary data.</text>
</comment>
<evidence type="ECO:0000256" key="2">
    <source>
        <dbReference type="ARBA" id="ARBA00022649"/>
    </source>
</evidence>
<dbReference type="EMBL" id="MAAO01000006">
    <property type="protein sequence ID" value="OUR96708.1"/>
    <property type="molecule type" value="Genomic_DNA"/>
</dbReference>
<dbReference type="Gene3D" id="3.30.2310.20">
    <property type="entry name" value="RelE-like"/>
    <property type="match status" value="1"/>
</dbReference>
<sequence length="89" mass="10628">MEVSWKVTYKESVQKDLKKISKDIKYIIRRAIEEKLMVDPLKYGLPLRRTLKGYMKLRVGNYRIIYSISKNTVTVHVVKIGHRKDVYEK</sequence>
<dbReference type="SUPFAM" id="SSF143011">
    <property type="entry name" value="RelE-like"/>
    <property type="match status" value="1"/>
</dbReference>
<dbReference type="Pfam" id="PF05016">
    <property type="entry name" value="ParE_toxin"/>
    <property type="match status" value="1"/>
</dbReference>
<protein>
    <submittedName>
        <fullName evidence="3">Uncharacterized protein</fullName>
    </submittedName>
</protein>
<proteinExistence type="inferred from homology"/>
<dbReference type="AlphaFoldDB" id="A0A1Y5F731"/>
<reference evidence="4" key="1">
    <citation type="journal article" date="2017" name="Proc. Natl. Acad. Sci. U.S.A.">
        <title>Simulation of Deepwater Horizon oil plume reveals substrate specialization within a complex community of hydrocarbon-degraders.</title>
        <authorList>
            <person name="Hu P."/>
            <person name="Dubinsky E.A."/>
            <person name="Probst A.J."/>
            <person name="Wang J."/>
            <person name="Sieber C.M.K."/>
            <person name="Tom L.M."/>
            <person name="Gardinali P."/>
            <person name="Banfield J.F."/>
            <person name="Atlas R.M."/>
            <person name="Andersen G.L."/>
        </authorList>
    </citation>
    <scope>NUCLEOTIDE SEQUENCE [LARGE SCALE GENOMIC DNA]</scope>
</reference>
<evidence type="ECO:0000313" key="3">
    <source>
        <dbReference type="EMBL" id="OUR96708.1"/>
    </source>
</evidence>
<dbReference type="InterPro" id="IPR007712">
    <property type="entry name" value="RelE/ParE_toxin"/>
</dbReference>
<keyword evidence="2" id="KW-1277">Toxin-antitoxin system</keyword>
<comment type="similarity">
    <text evidence="1">Belongs to the RelE toxin family.</text>
</comment>
<dbReference type="InterPro" id="IPR035093">
    <property type="entry name" value="RelE/ParE_toxin_dom_sf"/>
</dbReference>
<accession>A0A1Y5F731</accession>
<dbReference type="PANTHER" id="PTHR35601:SF1">
    <property type="entry name" value="TOXIN RELE"/>
    <property type="match status" value="1"/>
</dbReference>
<gene>
    <name evidence="3" type="ORF">A9Q84_10220</name>
</gene>
<organism evidence="3 4">
    <name type="scientific">Halobacteriovorax marinus</name>
    <dbReference type="NCBI Taxonomy" id="97084"/>
    <lineage>
        <taxon>Bacteria</taxon>
        <taxon>Pseudomonadati</taxon>
        <taxon>Bdellovibrionota</taxon>
        <taxon>Bacteriovoracia</taxon>
        <taxon>Bacteriovoracales</taxon>
        <taxon>Halobacteriovoraceae</taxon>
        <taxon>Halobacteriovorax</taxon>
    </lineage>
</organism>
<dbReference type="PANTHER" id="PTHR35601">
    <property type="entry name" value="TOXIN RELE"/>
    <property type="match status" value="1"/>
</dbReference>
<name>A0A1Y5F731_9BACT</name>
<evidence type="ECO:0000256" key="1">
    <source>
        <dbReference type="ARBA" id="ARBA00006226"/>
    </source>
</evidence>
<evidence type="ECO:0000313" key="4">
    <source>
        <dbReference type="Proteomes" id="UP000196531"/>
    </source>
</evidence>